<dbReference type="EMBL" id="GBRH01253879">
    <property type="protein sequence ID" value="JAD44016.1"/>
    <property type="molecule type" value="Transcribed_RNA"/>
</dbReference>
<proteinExistence type="predicted"/>
<protein>
    <submittedName>
        <fullName evidence="1">Uncharacterized protein</fullName>
    </submittedName>
</protein>
<organism evidence="1">
    <name type="scientific">Arundo donax</name>
    <name type="common">Giant reed</name>
    <name type="synonym">Donax arundinaceus</name>
    <dbReference type="NCBI Taxonomy" id="35708"/>
    <lineage>
        <taxon>Eukaryota</taxon>
        <taxon>Viridiplantae</taxon>
        <taxon>Streptophyta</taxon>
        <taxon>Embryophyta</taxon>
        <taxon>Tracheophyta</taxon>
        <taxon>Spermatophyta</taxon>
        <taxon>Magnoliopsida</taxon>
        <taxon>Liliopsida</taxon>
        <taxon>Poales</taxon>
        <taxon>Poaceae</taxon>
        <taxon>PACMAD clade</taxon>
        <taxon>Arundinoideae</taxon>
        <taxon>Arundineae</taxon>
        <taxon>Arundo</taxon>
    </lineage>
</organism>
<dbReference type="AlphaFoldDB" id="A0A0A8ZYW3"/>
<evidence type="ECO:0000313" key="1">
    <source>
        <dbReference type="EMBL" id="JAD44016.1"/>
    </source>
</evidence>
<reference evidence="1" key="2">
    <citation type="journal article" date="2015" name="Data Brief">
        <title>Shoot transcriptome of the giant reed, Arundo donax.</title>
        <authorList>
            <person name="Barrero R.A."/>
            <person name="Guerrero F.D."/>
            <person name="Moolhuijzen P."/>
            <person name="Goolsby J.A."/>
            <person name="Tidwell J."/>
            <person name="Bellgard S.E."/>
            <person name="Bellgard M.I."/>
        </authorList>
    </citation>
    <scope>NUCLEOTIDE SEQUENCE</scope>
    <source>
        <tissue evidence="1">Shoot tissue taken approximately 20 cm above the soil surface</tissue>
    </source>
</reference>
<reference evidence="1" key="1">
    <citation type="submission" date="2014-09" db="EMBL/GenBank/DDBJ databases">
        <authorList>
            <person name="Magalhaes I.L.F."/>
            <person name="Oliveira U."/>
            <person name="Santos F.R."/>
            <person name="Vidigal T.H.D.A."/>
            <person name="Brescovit A.D."/>
            <person name="Santos A.J."/>
        </authorList>
    </citation>
    <scope>NUCLEOTIDE SEQUENCE</scope>
    <source>
        <tissue evidence="1">Shoot tissue taken approximately 20 cm above the soil surface</tissue>
    </source>
</reference>
<accession>A0A0A8ZYW3</accession>
<sequence length="32" mass="3750">MQGISLYIQRSYLGHYDSVEQFTPFKLEAIKS</sequence>
<name>A0A0A8ZYW3_ARUDO</name>